<dbReference type="InterPro" id="IPR053842">
    <property type="entry name" value="NikA-like"/>
</dbReference>
<dbReference type="EMBL" id="JAPIUZ010000003">
    <property type="protein sequence ID" value="MCX2563698.1"/>
    <property type="molecule type" value="Genomic_DNA"/>
</dbReference>
<evidence type="ECO:0000313" key="2">
    <source>
        <dbReference type="Proteomes" id="UP001301152"/>
    </source>
</evidence>
<proteinExistence type="predicted"/>
<dbReference type="Pfam" id="PF21983">
    <property type="entry name" value="NikA-like"/>
    <property type="match status" value="1"/>
</dbReference>
<reference evidence="1 2" key="1">
    <citation type="submission" date="2022-11" db="EMBL/GenBank/DDBJ databases">
        <title>Genome sequencing of Acetobacter type strain.</title>
        <authorList>
            <person name="Heo J."/>
            <person name="Lee D."/>
            <person name="Han B.-H."/>
            <person name="Hong S.-B."/>
            <person name="Kwon S.-W."/>
        </authorList>
    </citation>
    <scope>NUCLEOTIDE SEQUENCE [LARGE SCALE GENOMIC DNA]</scope>
    <source>
        <strain evidence="1 2">KACC 21253</strain>
    </source>
</reference>
<sequence length="111" mass="12700">MATAQRDRFFIKLNPDEKAKWKKHAEEIGYNNISSMLREMVRESIASGTTGNELKDELLKIRREISAIGNNINQIAKHSNQTKTAHDIPDLSKIKKNIARVVQVMRGRIDN</sequence>
<dbReference type="Proteomes" id="UP001301152">
    <property type="component" value="Unassembled WGS sequence"/>
</dbReference>
<evidence type="ECO:0000313" key="1">
    <source>
        <dbReference type="EMBL" id="MCX2563698.1"/>
    </source>
</evidence>
<accession>A0ABT3QEJ2</accession>
<name>A0ABT3QEJ2_9PROT</name>
<comment type="caution">
    <text evidence="1">The sequence shown here is derived from an EMBL/GenBank/DDBJ whole genome shotgun (WGS) entry which is preliminary data.</text>
</comment>
<keyword evidence="2" id="KW-1185">Reference proteome</keyword>
<organism evidence="1 2">
    <name type="scientific">Acetobacter thailandicus</name>
    <dbReference type="NCBI Taxonomy" id="1502842"/>
    <lineage>
        <taxon>Bacteria</taxon>
        <taxon>Pseudomonadati</taxon>
        <taxon>Pseudomonadota</taxon>
        <taxon>Alphaproteobacteria</taxon>
        <taxon>Acetobacterales</taxon>
        <taxon>Acetobacteraceae</taxon>
        <taxon>Acetobacter</taxon>
    </lineage>
</organism>
<gene>
    <name evidence="1" type="primary">mobC</name>
    <name evidence="1" type="ORF">OQ497_06980</name>
</gene>
<protein>
    <submittedName>
        <fullName evidence="1">Plasmid mobilization relaxosome protein MobC</fullName>
    </submittedName>
</protein>
<dbReference type="RefSeq" id="WP_173559673.1">
    <property type="nucleotide sequence ID" value="NZ_JAPIUZ010000003.1"/>
</dbReference>